<dbReference type="Proteomes" id="UP000663859">
    <property type="component" value="Unassembled WGS sequence"/>
</dbReference>
<keyword evidence="1" id="KW-0472">Membrane</keyword>
<feature type="transmembrane region" description="Helical" evidence="1">
    <location>
        <begin position="30"/>
        <end position="49"/>
    </location>
</feature>
<comment type="caution">
    <text evidence="2">The sequence shown here is derived from an EMBL/GenBank/DDBJ whole genome shotgun (WGS) entry which is preliminary data.</text>
</comment>
<evidence type="ECO:0000313" key="3">
    <source>
        <dbReference type="Proteomes" id="UP000663859"/>
    </source>
</evidence>
<keyword evidence="1" id="KW-0812">Transmembrane</keyword>
<keyword evidence="3" id="KW-1185">Reference proteome</keyword>
<protein>
    <submittedName>
        <fullName evidence="2">Uncharacterized protein</fullName>
    </submittedName>
</protein>
<reference evidence="2" key="1">
    <citation type="submission" date="2021-02" db="EMBL/GenBank/DDBJ databases">
        <authorList>
            <person name="Cremers G."/>
            <person name="Picone N."/>
        </authorList>
    </citation>
    <scope>NUCLEOTIDE SEQUENCE</scope>
    <source>
        <strain evidence="2">PQ17</strain>
    </source>
</reference>
<sequence>MSVDFVLERIFWAWRQKGSPTDRAPQFERIGFWAIVFGISANTSFARATRLCRRARSLKA</sequence>
<dbReference type="EMBL" id="CAJNOB010000013">
    <property type="protein sequence ID" value="CAF0697054.1"/>
    <property type="molecule type" value="Genomic_DNA"/>
</dbReference>
<evidence type="ECO:0000256" key="1">
    <source>
        <dbReference type="SAM" id="Phobius"/>
    </source>
</evidence>
<evidence type="ECO:0000313" key="2">
    <source>
        <dbReference type="EMBL" id="CAF0697054.1"/>
    </source>
</evidence>
<proteinExistence type="predicted"/>
<name>A0A8J2FNN1_9BACT</name>
<accession>A0A8J2FNN1</accession>
<gene>
    <name evidence="2" type="ORF">MPNT_200042</name>
</gene>
<dbReference type="AlphaFoldDB" id="A0A8J2FNN1"/>
<keyword evidence="1" id="KW-1133">Transmembrane helix</keyword>
<organism evidence="2 3">
    <name type="scientific">Candidatus Methylacidithermus pantelleriae</name>
    <dbReference type="NCBI Taxonomy" id="2744239"/>
    <lineage>
        <taxon>Bacteria</taxon>
        <taxon>Pseudomonadati</taxon>
        <taxon>Verrucomicrobiota</taxon>
        <taxon>Methylacidiphilae</taxon>
        <taxon>Methylacidiphilales</taxon>
        <taxon>Methylacidiphilaceae</taxon>
        <taxon>Candidatus Methylacidithermus</taxon>
    </lineage>
</organism>